<accession>A0A0M3IH73</accession>
<keyword evidence="1" id="KW-1133">Transmembrane helix</keyword>
<keyword evidence="1" id="KW-0472">Membrane</keyword>
<dbReference type="WBParaSite" id="ALUE_0001773101-mRNA-1">
    <property type="protein sequence ID" value="ALUE_0001773101-mRNA-1"/>
    <property type="gene ID" value="ALUE_0001773101"/>
</dbReference>
<name>A0A0M3IH73_ASCLU</name>
<dbReference type="Proteomes" id="UP000036681">
    <property type="component" value="Unplaced"/>
</dbReference>
<keyword evidence="1" id="KW-0812">Transmembrane</keyword>
<reference evidence="3" key="1">
    <citation type="submission" date="2017-02" db="UniProtKB">
        <authorList>
            <consortium name="WormBaseParasite"/>
        </authorList>
    </citation>
    <scope>IDENTIFICATION</scope>
</reference>
<dbReference type="AlphaFoldDB" id="A0A0M3IH73"/>
<protein>
    <submittedName>
        <fullName evidence="3">Uncharacterized protein</fullName>
    </submittedName>
</protein>
<sequence length="39" mass="4340">MPYKPHPSSDPLLTFSSIDSISLSQVCIYLLSLISFLIL</sequence>
<evidence type="ECO:0000313" key="2">
    <source>
        <dbReference type="Proteomes" id="UP000036681"/>
    </source>
</evidence>
<evidence type="ECO:0000256" key="1">
    <source>
        <dbReference type="SAM" id="Phobius"/>
    </source>
</evidence>
<organism evidence="2 3">
    <name type="scientific">Ascaris lumbricoides</name>
    <name type="common">Giant roundworm</name>
    <dbReference type="NCBI Taxonomy" id="6252"/>
    <lineage>
        <taxon>Eukaryota</taxon>
        <taxon>Metazoa</taxon>
        <taxon>Ecdysozoa</taxon>
        <taxon>Nematoda</taxon>
        <taxon>Chromadorea</taxon>
        <taxon>Rhabditida</taxon>
        <taxon>Spirurina</taxon>
        <taxon>Ascaridomorpha</taxon>
        <taxon>Ascaridoidea</taxon>
        <taxon>Ascarididae</taxon>
        <taxon>Ascaris</taxon>
    </lineage>
</organism>
<proteinExistence type="predicted"/>
<feature type="transmembrane region" description="Helical" evidence="1">
    <location>
        <begin position="20"/>
        <end position="38"/>
    </location>
</feature>
<evidence type="ECO:0000313" key="3">
    <source>
        <dbReference type="WBParaSite" id="ALUE_0001773101-mRNA-1"/>
    </source>
</evidence>
<keyword evidence="2" id="KW-1185">Reference proteome</keyword>